<keyword evidence="4 6" id="KW-0238">DNA-binding</keyword>
<dbReference type="GO" id="GO:0016987">
    <property type="term" value="F:sigma factor activity"/>
    <property type="evidence" value="ECO:0007669"/>
    <property type="project" value="UniProtKB-KW"/>
</dbReference>
<dbReference type="InterPro" id="IPR013324">
    <property type="entry name" value="RNA_pol_sigma_r3/r4-like"/>
</dbReference>
<organism evidence="9 10">
    <name type="scientific">Clostridium innocuum</name>
    <dbReference type="NCBI Taxonomy" id="1522"/>
    <lineage>
        <taxon>Bacteria</taxon>
        <taxon>Bacillati</taxon>
        <taxon>Bacillota</taxon>
        <taxon>Clostridia</taxon>
        <taxon>Eubacteriales</taxon>
        <taxon>Clostridiaceae</taxon>
        <taxon>Clostridium</taxon>
    </lineage>
</organism>
<dbReference type="Pfam" id="PF04542">
    <property type="entry name" value="Sigma70_r2"/>
    <property type="match status" value="1"/>
</dbReference>
<dbReference type="SUPFAM" id="SSF88659">
    <property type="entry name" value="Sigma3 and sigma4 domains of RNA polymerase sigma factors"/>
    <property type="match status" value="1"/>
</dbReference>
<accession>A0A099IC35</accession>
<evidence type="ECO:0000256" key="1">
    <source>
        <dbReference type="ARBA" id="ARBA00010641"/>
    </source>
</evidence>
<comment type="similarity">
    <text evidence="1 6">Belongs to the sigma-70 factor family. ECF subfamily.</text>
</comment>
<dbReference type="AlphaFoldDB" id="A0A099IC35"/>
<dbReference type="Proteomes" id="UP000030008">
    <property type="component" value="Unassembled WGS sequence"/>
</dbReference>
<feature type="domain" description="RNA polymerase sigma-70 region 2" evidence="7">
    <location>
        <begin position="15"/>
        <end position="80"/>
    </location>
</feature>
<dbReference type="InterPro" id="IPR007627">
    <property type="entry name" value="RNA_pol_sigma70_r2"/>
</dbReference>
<dbReference type="PANTHER" id="PTHR43133">
    <property type="entry name" value="RNA POLYMERASE ECF-TYPE SIGMA FACTO"/>
    <property type="match status" value="1"/>
</dbReference>
<dbReference type="GO" id="GO:0003677">
    <property type="term" value="F:DNA binding"/>
    <property type="evidence" value="ECO:0007669"/>
    <property type="project" value="UniProtKB-KW"/>
</dbReference>
<dbReference type="CDD" id="cd06171">
    <property type="entry name" value="Sigma70_r4"/>
    <property type="match status" value="1"/>
</dbReference>
<dbReference type="NCBIfam" id="TIGR02937">
    <property type="entry name" value="sigma70-ECF"/>
    <property type="match status" value="1"/>
</dbReference>
<evidence type="ECO:0000256" key="4">
    <source>
        <dbReference type="ARBA" id="ARBA00023125"/>
    </source>
</evidence>
<dbReference type="Gene3D" id="1.10.1740.10">
    <property type="match status" value="1"/>
</dbReference>
<evidence type="ECO:0000259" key="7">
    <source>
        <dbReference type="Pfam" id="PF04542"/>
    </source>
</evidence>
<dbReference type="Gene3D" id="1.10.10.10">
    <property type="entry name" value="Winged helix-like DNA-binding domain superfamily/Winged helix DNA-binding domain"/>
    <property type="match status" value="1"/>
</dbReference>
<evidence type="ECO:0000313" key="9">
    <source>
        <dbReference type="EMBL" id="KGJ54488.1"/>
    </source>
</evidence>
<dbReference type="InterPro" id="IPR013249">
    <property type="entry name" value="RNA_pol_sigma70_r4_t2"/>
</dbReference>
<dbReference type="InterPro" id="IPR013325">
    <property type="entry name" value="RNA_pol_sigma_r2"/>
</dbReference>
<dbReference type="RefSeq" id="WP_044904042.1">
    <property type="nucleotide sequence ID" value="NZ_JQIF01000015.1"/>
</dbReference>
<dbReference type="PANTHER" id="PTHR43133:SF60">
    <property type="entry name" value="RNA POLYMERASE SIGMA FACTOR SIGV"/>
    <property type="match status" value="1"/>
</dbReference>
<evidence type="ECO:0000256" key="3">
    <source>
        <dbReference type="ARBA" id="ARBA00023082"/>
    </source>
</evidence>
<proteinExistence type="inferred from homology"/>
<dbReference type="EMBL" id="JQIF01000015">
    <property type="protein sequence ID" value="KGJ54488.1"/>
    <property type="molecule type" value="Genomic_DNA"/>
</dbReference>
<dbReference type="GO" id="GO:0006352">
    <property type="term" value="P:DNA-templated transcription initiation"/>
    <property type="evidence" value="ECO:0007669"/>
    <property type="project" value="InterPro"/>
</dbReference>
<evidence type="ECO:0000259" key="8">
    <source>
        <dbReference type="Pfam" id="PF08281"/>
    </source>
</evidence>
<dbReference type="InterPro" id="IPR039425">
    <property type="entry name" value="RNA_pol_sigma-70-like"/>
</dbReference>
<evidence type="ECO:0000313" key="10">
    <source>
        <dbReference type="Proteomes" id="UP000030008"/>
    </source>
</evidence>
<keyword evidence="3 6" id="KW-0731">Sigma factor</keyword>
<keyword evidence="2 6" id="KW-0805">Transcription regulation</keyword>
<evidence type="ECO:0000256" key="2">
    <source>
        <dbReference type="ARBA" id="ARBA00023015"/>
    </source>
</evidence>
<feature type="domain" description="RNA polymerase sigma factor 70 region 4 type 2" evidence="8">
    <location>
        <begin position="106"/>
        <end position="152"/>
    </location>
</feature>
<dbReference type="PROSITE" id="PS01063">
    <property type="entry name" value="SIGMA70_ECF"/>
    <property type="match status" value="1"/>
</dbReference>
<dbReference type="InterPro" id="IPR014284">
    <property type="entry name" value="RNA_pol_sigma-70_dom"/>
</dbReference>
<dbReference type="InterPro" id="IPR000838">
    <property type="entry name" value="RNA_pol_sigma70_ECF_CS"/>
</dbReference>
<name>A0A099IC35_CLOIN</name>
<keyword evidence="5 6" id="KW-0804">Transcription</keyword>
<evidence type="ECO:0000256" key="6">
    <source>
        <dbReference type="RuleBase" id="RU000716"/>
    </source>
</evidence>
<dbReference type="Pfam" id="PF08281">
    <property type="entry name" value="Sigma70_r4_2"/>
    <property type="match status" value="1"/>
</dbReference>
<dbReference type="GO" id="GO:0006950">
    <property type="term" value="P:response to stress"/>
    <property type="evidence" value="ECO:0007669"/>
    <property type="project" value="UniProtKB-ARBA"/>
</dbReference>
<evidence type="ECO:0000256" key="5">
    <source>
        <dbReference type="ARBA" id="ARBA00023163"/>
    </source>
</evidence>
<dbReference type="SUPFAM" id="SSF88946">
    <property type="entry name" value="Sigma2 domain of RNA polymerase sigma factors"/>
    <property type="match status" value="1"/>
</dbReference>
<reference evidence="9 10" key="1">
    <citation type="submission" date="2014-08" db="EMBL/GenBank/DDBJ databases">
        <title>Clostridium innocuum, an unnegligible vancomycin-resistant pathogen causing extra-intestinal infections.</title>
        <authorList>
            <person name="Feng Y."/>
            <person name="Chiu C.-H."/>
        </authorList>
    </citation>
    <scope>NUCLEOTIDE SEQUENCE [LARGE SCALE GENOMIC DNA]</scope>
    <source>
        <strain evidence="9 10">AN88</strain>
    </source>
</reference>
<gene>
    <name evidence="9" type="ORF">CIAN88_03285</name>
</gene>
<sequence length="162" mass="19336">MDEREQLCGDLDELLEVYGDMVYRVALQNMGNIADAQDVAQDVFLRILKKKPQFTSTTHEKAWILRVTVNICKDYWKYQRLRKTVELQENLVKVKENTDFGLLYEVMQLPVKYRNVIYLFYYEELSVAMIADILQRKEATILTWLHRARKQLKNRLEEGDKQ</sequence>
<comment type="caution">
    <text evidence="9">The sequence shown here is derived from an EMBL/GenBank/DDBJ whole genome shotgun (WGS) entry which is preliminary data.</text>
</comment>
<dbReference type="InterPro" id="IPR036388">
    <property type="entry name" value="WH-like_DNA-bd_sf"/>
</dbReference>
<protein>
    <recommendedName>
        <fullName evidence="6">RNA polymerase sigma factor</fullName>
    </recommendedName>
</protein>